<reference evidence="3 4" key="1">
    <citation type="submission" date="2018-08" db="EMBL/GenBank/DDBJ databases">
        <title>Actinomadura jelena sp. nov., a novel Actinomycete isolated from soil in Chad.</title>
        <authorList>
            <person name="Shi L."/>
        </authorList>
    </citation>
    <scope>NUCLEOTIDE SEQUENCE [LARGE SCALE GENOMIC DNA]</scope>
    <source>
        <strain evidence="3 4">NEAU-G17</strain>
    </source>
</reference>
<dbReference type="GO" id="GO:0016787">
    <property type="term" value="F:hydrolase activity"/>
    <property type="evidence" value="ECO:0007669"/>
    <property type="project" value="UniProtKB-KW"/>
</dbReference>
<dbReference type="Gene3D" id="3.40.50.1110">
    <property type="entry name" value="SGNH hydrolase"/>
    <property type="match status" value="1"/>
</dbReference>
<dbReference type="InterPro" id="IPR013830">
    <property type="entry name" value="SGNH_hydro"/>
</dbReference>
<dbReference type="EMBL" id="QURH01000295">
    <property type="protein sequence ID" value="RFU40295.1"/>
    <property type="molecule type" value="Genomic_DNA"/>
</dbReference>
<keyword evidence="4" id="KW-1185">Reference proteome</keyword>
<dbReference type="SUPFAM" id="SSF52266">
    <property type="entry name" value="SGNH hydrolase"/>
    <property type="match status" value="1"/>
</dbReference>
<evidence type="ECO:0000256" key="1">
    <source>
        <dbReference type="SAM" id="SignalP"/>
    </source>
</evidence>
<name>A0A372JJV7_9ACTN</name>
<dbReference type="CDD" id="cd01830">
    <property type="entry name" value="XynE_like"/>
    <property type="match status" value="1"/>
</dbReference>
<dbReference type="RefSeq" id="WP_117358600.1">
    <property type="nucleotide sequence ID" value="NZ_QURH01000295.1"/>
</dbReference>
<evidence type="ECO:0000313" key="3">
    <source>
        <dbReference type="EMBL" id="RFU40295.1"/>
    </source>
</evidence>
<dbReference type="InterPro" id="IPR053140">
    <property type="entry name" value="GDSL_Rv0518-like"/>
</dbReference>
<proteinExistence type="predicted"/>
<dbReference type="AlphaFoldDB" id="A0A372JJV7"/>
<dbReference type="PANTHER" id="PTHR43784">
    <property type="entry name" value="GDSL-LIKE LIPASE/ACYLHYDROLASE, PUTATIVE (AFU_ORTHOLOGUE AFUA_2G00820)-RELATED"/>
    <property type="match status" value="1"/>
</dbReference>
<sequence>MNQTIFRRVRVPVAGAVVLALAGGTATAVARTPDKAATVWTQSWGAAMQRPIAGDEDSGQNWSMEGFAKQTLRQVVRLSSGGTRVRVRISNLYGKNPLKVDAAAVARSAGGAKVWPGSSVRLTFGGRSAPMVRPGAEAVSDPLPFRTAPLEKLAITLRFGAPTGPATFHLFGGRPAFLASGDHLTDVGSAAYAKSTNSTYFLSGVDVSGGRSAGTVVAFGDSLIDGVGSTPGADAALPDLLAERLSGTSRPVAVVNAGIGGNRLRHDSPCAGEKATARFQRDVLDRPGVRVALVHLGANDLRESPGDPCLGNTGPSTARQVIEAQRELVRAAHARGVKVVGATILPMRSALFPVWSPTVEKARVEVNRWIRTSRTFDAVLDVDRAIADPAAPDRPLVAYVYEDGLHPNDAGYQAIARALPGLPR</sequence>
<dbReference type="Pfam" id="PF13472">
    <property type="entry name" value="Lipase_GDSL_2"/>
    <property type="match status" value="1"/>
</dbReference>
<feature type="chain" id="PRO_5016869092" evidence="1">
    <location>
        <begin position="31"/>
        <end position="424"/>
    </location>
</feature>
<keyword evidence="3" id="KW-0378">Hydrolase</keyword>
<feature type="domain" description="SGNH hydrolase-type esterase" evidence="2">
    <location>
        <begin position="218"/>
        <end position="414"/>
    </location>
</feature>
<evidence type="ECO:0000259" key="2">
    <source>
        <dbReference type="Pfam" id="PF13472"/>
    </source>
</evidence>
<dbReference type="OrthoDB" id="1828825at2"/>
<protein>
    <submittedName>
        <fullName evidence="3">SGNH/GDSL hydrolase family protein</fullName>
    </submittedName>
</protein>
<organism evidence="3 4">
    <name type="scientific">Actinomadura logoneensis</name>
    <dbReference type="NCBI Taxonomy" id="2293572"/>
    <lineage>
        <taxon>Bacteria</taxon>
        <taxon>Bacillati</taxon>
        <taxon>Actinomycetota</taxon>
        <taxon>Actinomycetes</taxon>
        <taxon>Streptosporangiales</taxon>
        <taxon>Thermomonosporaceae</taxon>
        <taxon>Actinomadura</taxon>
    </lineage>
</organism>
<dbReference type="PANTHER" id="PTHR43784:SF2">
    <property type="entry name" value="GDSL-LIKE LIPASE_ACYLHYDROLASE, PUTATIVE (AFU_ORTHOLOGUE AFUA_2G00820)-RELATED"/>
    <property type="match status" value="1"/>
</dbReference>
<gene>
    <name evidence="3" type="ORF">DZF91_17910</name>
</gene>
<feature type="signal peptide" evidence="1">
    <location>
        <begin position="1"/>
        <end position="30"/>
    </location>
</feature>
<evidence type="ECO:0000313" key="4">
    <source>
        <dbReference type="Proteomes" id="UP000261811"/>
    </source>
</evidence>
<dbReference type="InterPro" id="IPR036514">
    <property type="entry name" value="SGNH_hydro_sf"/>
</dbReference>
<comment type="caution">
    <text evidence="3">The sequence shown here is derived from an EMBL/GenBank/DDBJ whole genome shotgun (WGS) entry which is preliminary data.</text>
</comment>
<accession>A0A372JJV7</accession>
<keyword evidence="1" id="KW-0732">Signal</keyword>
<dbReference type="Proteomes" id="UP000261811">
    <property type="component" value="Unassembled WGS sequence"/>
</dbReference>